<organism evidence="3 4">
    <name type="scientific">Deefgea tanakiae</name>
    <dbReference type="NCBI Taxonomy" id="2865840"/>
    <lineage>
        <taxon>Bacteria</taxon>
        <taxon>Pseudomonadati</taxon>
        <taxon>Pseudomonadota</taxon>
        <taxon>Betaproteobacteria</taxon>
        <taxon>Neisseriales</taxon>
        <taxon>Chitinibacteraceae</taxon>
        <taxon>Deefgea</taxon>
    </lineage>
</organism>
<dbReference type="Proteomes" id="UP000825679">
    <property type="component" value="Chromosome"/>
</dbReference>
<keyword evidence="2" id="KW-0732">Signal</keyword>
<evidence type="ECO:0000313" key="4">
    <source>
        <dbReference type="Proteomes" id="UP000825679"/>
    </source>
</evidence>
<dbReference type="EMBL" id="CP081150">
    <property type="protein sequence ID" value="QZA77283.1"/>
    <property type="molecule type" value="Genomic_DNA"/>
</dbReference>
<feature type="signal peptide" evidence="2">
    <location>
        <begin position="1"/>
        <end position="19"/>
    </location>
</feature>
<gene>
    <name evidence="3" type="ORF">K4H28_13480</name>
</gene>
<reference evidence="3 4" key="1">
    <citation type="submission" date="2021-08" db="EMBL/GenBank/DDBJ databases">
        <title>complete genome sequencing of Deefgea sp. D25.</title>
        <authorList>
            <person name="Bae J.-W."/>
            <person name="Gim D.-H."/>
        </authorList>
    </citation>
    <scope>NUCLEOTIDE SEQUENCE [LARGE SCALE GENOMIC DNA]</scope>
    <source>
        <strain evidence="3 4">D25</strain>
    </source>
</reference>
<keyword evidence="4" id="KW-1185">Reference proteome</keyword>
<proteinExistence type="predicted"/>
<keyword evidence="1" id="KW-1133">Transmembrane helix</keyword>
<name>A0ABX8Z3X5_9NEIS</name>
<evidence type="ECO:0000256" key="2">
    <source>
        <dbReference type="SAM" id="SignalP"/>
    </source>
</evidence>
<keyword evidence="1" id="KW-0472">Membrane</keyword>
<feature type="chain" id="PRO_5045502465" evidence="2">
    <location>
        <begin position="20"/>
        <end position="170"/>
    </location>
</feature>
<protein>
    <submittedName>
        <fullName evidence="3">Uncharacterized protein</fullName>
    </submittedName>
</protein>
<feature type="transmembrane region" description="Helical" evidence="1">
    <location>
        <begin position="143"/>
        <end position="163"/>
    </location>
</feature>
<keyword evidence="1" id="KW-0812">Transmembrane</keyword>
<evidence type="ECO:0000256" key="1">
    <source>
        <dbReference type="SAM" id="Phobius"/>
    </source>
</evidence>
<sequence>MKLIFILIYSLILSTAAWAHGDDDHDATPQAAPTQQAVSSSESASSDFEVLAQMDGETLTIYLNRYADNQPINNATLEVESGAFKAKLKAVASGVYQAPATPLAKVGEHPLMMTLIAGKQSDLLETTLKVAAPAVATAPQTHIQSWLLIGGGGLALVLMLVALRRSGGNK</sequence>
<accession>A0ABX8Z3X5</accession>
<evidence type="ECO:0000313" key="3">
    <source>
        <dbReference type="EMBL" id="QZA77283.1"/>
    </source>
</evidence>
<dbReference type="RefSeq" id="WP_221005666.1">
    <property type="nucleotide sequence ID" value="NZ_CP081150.1"/>
</dbReference>